<reference evidence="1 2" key="1">
    <citation type="journal article" date="2014" name="BMC Genomics">
        <title>Comparison of environmental and isolate Sulfobacillus genomes reveals diverse carbon, sulfur, nitrogen, and hydrogen metabolisms.</title>
        <authorList>
            <person name="Justice N.B."/>
            <person name="Norman A."/>
            <person name="Brown C.T."/>
            <person name="Singh A."/>
            <person name="Thomas B.C."/>
            <person name="Banfield J.F."/>
        </authorList>
    </citation>
    <scope>NUCLEOTIDE SEQUENCE [LARGE SCALE GENOMIC DNA]</scope>
    <source>
        <strain evidence="1">AMDSBA5</strain>
    </source>
</reference>
<comment type="caution">
    <text evidence="1">The sequence shown here is derived from an EMBL/GenBank/DDBJ whole genome shotgun (WGS) entry which is preliminary data.</text>
</comment>
<dbReference type="EMBL" id="PXYX01000112">
    <property type="protein sequence ID" value="PSR21359.1"/>
    <property type="molecule type" value="Genomic_DNA"/>
</dbReference>
<accession>A0A2T2WGK4</accession>
<sequence length="102" mass="11869">MEDRPDLGGWRIDEIDEDNVPYEPVSVPPPRGKVIVLDRWVREHDPAWWEEQMIAQAQESLLDLDDLDDIVDTYCALTLPRAEDETLAAITPYYTDPWEDVE</sequence>
<name>A0A2T2WGK4_SULTH</name>
<gene>
    <name evidence="1" type="ORF">C7B47_17325</name>
</gene>
<evidence type="ECO:0000313" key="1">
    <source>
        <dbReference type="EMBL" id="PSR21359.1"/>
    </source>
</evidence>
<organism evidence="1 2">
    <name type="scientific">Sulfobacillus thermosulfidooxidans</name>
    <dbReference type="NCBI Taxonomy" id="28034"/>
    <lineage>
        <taxon>Bacteria</taxon>
        <taxon>Bacillati</taxon>
        <taxon>Bacillota</taxon>
        <taxon>Clostridia</taxon>
        <taxon>Eubacteriales</taxon>
        <taxon>Clostridiales Family XVII. Incertae Sedis</taxon>
        <taxon>Sulfobacillus</taxon>
    </lineage>
</organism>
<feature type="non-terminal residue" evidence="1">
    <location>
        <position position="102"/>
    </location>
</feature>
<protein>
    <submittedName>
        <fullName evidence="1">Uncharacterized protein</fullName>
    </submittedName>
</protein>
<dbReference type="AlphaFoldDB" id="A0A2T2WGK4"/>
<dbReference type="Proteomes" id="UP000242705">
    <property type="component" value="Unassembled WGS sequence"/>
</dbReference>
<proteinExistence type="predicted"/>
<evidence type="ECO:0000313" key="2">
    <source>
        <dbReference type="Proteomes" id="UP000242705"/>
    </source>
</evidence>